<dbReference type="Pfam" id="PF09250">
    <property type="entry name" value="Prim-Pol"/>
    <property type="match status" value="1"/>
</dbReference>
<feature type="compositionally biased region" description="Low complexity" evidence="1">
    <location>
        <begin position="1051"/>
        <end position="1062"/>
    </location>
</feature>
<evidence type="ECO:0000313" key="4">
    <source>
        <dbReference type="Proteomes" id="UP000017981"/>
    </source>
</evidence>
<evidence type="ECO:0000259" key="2">
    <source>
        <dbReference type="SMART" id="SM00943"/>
    </source>
</evidence>
<dbReference type="AlphaFoldDB" id="T2IZK9"/>
<feature type="region of interest" description="Disordered" evidence="1">
    <location>
        <begin position="887"/>
        <end position="1077"/>
    </location>
</feature>
<feature type="compositionally biased region" description="Polar residues" evidence="1">
    <location>
        <begin position="335"/>
        <end position="364"/>
    </location>
</feature>
<feature type="compositionally biased region" description="Low complexity" evidence="1">
    <location>
        <begin position="927"/>
        <end position="954"/>
    </location>
</feature>
<dbReference type="InterPro" id="IPR025048">
    <property type="entry name" value="DUF3987"/>
</dbReference>
<sequence length="1178" mass="131965">MTQTSHLTPISLRLINGLRRIAATNLDLPLVPLNNNKQPLGDGWQHRPFSAAQLIEAIENGGVNVPIKGKTKQIQPQGFGLLTGHPLTLNNETYYLMAVDQDGRSAIDKIQELSGGQPLPKTVAFTSQRPGRCQYLFLVPEQYKDAIRTKKLKTGANGDDNKPEQLELRWTNLQSVLPPSMHPITGQYHWVEGCAIDEVEIEIAPNWLLEQMLIDPSPKTPPSSKPKFSSSVHHNSFDRQWTELDFALSYLDALSSYRGDDYDDWLTVGMALHSVDDSLLNEWDKWSQQSSKYKPGECEKKWKSFSSNGGVTLGTLAHLAKQDGWRFPFPKNNHDTPSPSAQNQFNNGKNSTVTGDTSRTSDTPNPVPLSLADTVTTVTAILQQGLKDYEERHQLDTIEARSLITRPAFWELVKALRTSLDEIHPEDHQRFNQLVDWHNATLNLNHILPPTLAKAFIHDGKILNIDPVSLWQYFLPVVLSLVGKRINLDVESHTIPAIGWTCLVGESGTGKSRAEKLILAPLKQLQYQEKQRYLSALKEYKDRINQKKQDDPSPEPPKPERKYVFEVATIQAVMRRLSEQGLNGSVWARDELAGLFKSLNQFNARSGENEGLECLLKMWDGDGSLVDRVNAEDDSYAVEETRLNIAGGIQPGAFRQAFKDPNDPQGLQARFLYALPKIYPAKRVKGYCQLSDMLPDLYHWLDQLPTGTIKLSGDADIRYTHLVEQIGTQAESSPNLAIRAWMRKLPTQLLRIALALHLVEYYDYTINHQPLTITNSPERNFWELQLDTLERAVEVCRYYRSAFQVVQEKASDTDSISSILLKIWDLGITQPDGMTPREIYRNIKAIGRRAKELGRTVSAYTLELLSKLVEMGKGKLEKNGRFYRFKAIFNSPPDHPPNDDNPNPSNCPKTPNNSNPPSGPKTPNNPNPTSGSNPPNNSNPTSGSNPPNNPTGNGEELKEHQGQETDINPVNTEPPQTNKKETTNLVSLTSDVAEPSPQGEVKHTNKNAVNNQPMMTDNDPGNCQSTQPPMGNRAEGVTQVTEAQTHTGDAVSPSPSPEVSPVTIETDSQSSTINPTQLNPVKTEETQDTFINKKGIDSELEPENDSEENLHWLLQYLADLESSPAPHTRFTSNDQLRELFNEAQQKFNNCWEQLQQICPDYSQRLSTAYGMVCELLPL</sequence>
<reference evidence="3 4" key="2">
    <citation type="submission" date="2013-09" db="EMBL/GenBank/DDBJ databases">
        <title>Whole genome comparison of six Crocosphaera watsonii strains with differing phenotypes.</title>
        <authorList>
            <person name="Bench S.R."/>
            <person name="Heller P."/>
            <person name="Frank I."/>
            <person name="Arciniega M."/>
            <person name="Shilova I.N."/>
            <person name="Zehr J.P."/>
        </authorList>
    </citation>
    <scope>NUCLEOTIDE SEQUENCE [LARGE SCALE GENOMIC DNA]</scope>
    <source>
        <strain evidence="3 4">WH 0005</strain>
    </source>
</reference>
<accession>T2IZK9</accession>
<proteinExistence type="predicted"/>
<dbReference type="CDD" id="cd04859">
    <property type="entry name" value="Prim_Pol"/>
    <property type="match status" value="1"/>
</dbReference>
<organism evidence="3 4">
    <name type="scientific">Crocosphaera watsonii WH 0005</name>
    <dbReference type="NCBI Taxonomy" id="423472"/>
    <lineage>
        <taxon>Bacteria</taxon>
        <taxon>Bacillati</taxon>
        <taxon>Cyanobacteriota</taxon>
        <taxon>Cyanophyceae</taxon>
        <taxon>Oscillatoriophycideae</taxon>
        <taxon>Chroococcales</taxon>
        <taxon>Aphanothecaceae</taxon>
        <taxon>Crocosphaera</taxon>
    </lineage>
</organism>
<evidence type="ECO:0000256" key="1">
    <source>
        <dbReference type="SAM" id="MobiDB-lite"/>
    </source>
</evidence>
<dbReference type="Proteomes" id="UP000017981">
    <property type="component" value="Unassembled WGS sequence"/>
</dbReference>
<comment type="caution">
    <text evidence="3">The sequence shown here is derived from an EMBL/GenBank/DDBJ whole genome shotgun (WGS) entry which is preliminary data.</text>
</comment>
<feature type="domain" description="DNA primase/polymerase bifunctional N-terminal" evidence="2">
    <location>
        <begin position="18"/>
        <end position="208"/>
    </location>
</feature>
<gene>
    <name evidence="3" type="ORF">CWATWH0005_3469</name>
</gene>
<dbReference type="Pfam" id="PF13148">
    <property type="entry name" value="DUF3987"/>
    <property type="match status" value="1"/>
</dbReference>
<feature type="compositionally biased region" description="Low complexity" evidence="1">
    <location>
        <begin position="900"/>
        <end position="916"/>
    </location>
</feature>
<feature type="compositionally biased region" description="Polar residues" evidence="1">
    <location>
        <begin position="1038"/>
        <end position="1047"/>
    </location>
</feature>
<name>T2IZK9_CROWT</name>
<feature type="compositionally biased region" description="Polar residues" evidence="1">
    <location>
        <begin position="1063"/>
        <end position="1077"/>
    </location>
</feature>
<dbReference type="EMBL" id="CAQL01000983">
    <property type="protein sequence ID" value="CCQ58232.1"/>
    <property type="molecule type" value="Genomic_DNA"/>
</dbReference>
<feature type="compositionally biased region" description="Polar residues" evidence="1">
    <location>
        <begin position="1006"/>
        <end position="1029"/>
    </location>
</feature>
<feature type="compositionally biased region" description="Pro residues" evidence="1">
    <location>
        <begin position="917"/>
        <end position="926"/>
    </location>
</feature>
<evidence type="ECO:0000313" key="3">
    <source>
        <dbReference type="EMBL" id="CCQ58232.1"/>
    </source>
</evidence>
<dbReference type="InterPro" id="IPR014819">
    <property type="entry name" value="PriCT_2"/>
</dbReference>
<dbReference type="GO" id="GO:0016817">
    <property type="term" value="F:hydrolase activity, acting on acid anhydrides"/>
    <property type="evidence" value="ECO:0007669"/>
    <property type="project" value="InterPro"/>
</dbReference>
<protein>
    <recommendedName>
        <fullName evidence="2">DNA primase/polymerase bifunctional N-terminal domain-containing protein</fullName>
    </recommendedName>
</protein>
<reference evidence="3 4" key="1">
    <citation type="submission" date="2013-01" db="EMBL/GenBank/DDBJ databases">
        <authorList>
            <person name="Bench S."/>
        </authorList>
    </citation>
    <scope>NUCLEOTIDE SEQUENCE [LARGE SCALE GENOMIC DNA]</scope>
    <source>
        <strain evidence="3 4">WH 0005</strain>
    </source>
</reference>
<feature type="compositionally biased region" description="Polar residues" evidence="1">
    <location>
        <begin position="964"/>
        <end position="990"/>
    </location>
</feature>
<dbReference type="InterPro" id="IPR015330">
    <property type="entry name" value="DNA_primase/pol_bifunc_N"/>
</dbReference>
<feature type="region of interest" description="Disordered" evidence="1">
    <location>
        <begin position="329"/>
        <end position="370"/>
    </location>
</feature>
<dbReference type="SMART" id="SM00943">
    <property type="entry name" value="Prim-Pol"/>
    <property type="match status" value="1"/>
</dbReference>
<dbReference type="Pfam" id="PF08707">
    <property type="entry name" value="PriCT_2"/>
    <property type="match status" value="1"/>
</dbReference>